<sequence length="455" mass="50996">MKEYCGIMGVYNHTEATKLVYFGLYAQQHRGQESAGITAWDGTKISDKRVFGLASSNFTENDFISNLKGHIAIGHVSSKPEKQAFLSCVDPFIIKYKGTTMVAALNGGLTNSQELRDLLENDGGVLRSDSDSELFLHLIVRNLHTMSEEQAVLAAARQLKGAFSFLLMIKNRIYVVRDTFGFKPLALAQYGESIIIASETCAFDLIEAKYIRDVEPGEVLIIDEKNMRSLWIDEDIPTEQRKRAHCIFEFVYSARPDSLIFGQNVYMVRQALGMKLAQEHPVDADLVLPFPDSGIYSAVGFAKGSGLPYEHAMIRNHYVGRTFIQPTQNMRDFSVRIKINPVREVIEGKRIVIVDDSIVRGTTMDTRVKKLRELGAKEIHCRISSPKVIASCPYGVDFASKGELIASKYSTDEIRQKLGLDSLGYLSIPGMLETLNRPKDYCTACFDANYPLKWS</sequence>
<dbReference type="GO" id="GO:0006189">
    <property type="term" value="P:'de novo' IMP biosynthetic process"/>
    <property type="evidence" value="ECO:0007669"/>
    <property type="project" value="UniProtKB-UniRule"/>
</dbReference>
<feature type="binding site" evidence="7 10">
    <location>
        <position position="356"/>
    </location>
    <ligand>
        <name>Mg(2+)</name>
        <dbReference type="ChEBI" id="CHEBI:18420"/>
    </ligand>
</feature>
<evidence type="ECO:0000256" key="10">
    <source>
        <dbReference type="PIRSR" id="PIRSR000485-2"/>
    </source>
</evidence>
<evidence type="ECO:0000256" key="11">
    <source>
        <dbReference type="PIRSR" id="PIRSR000485-3"/>
    </source>
</evidence>
<dbReference type="SUPFAM" id="SSF56235">
    <property type="entry name" value="N-terminal nucleophile aminohydrolases (Ntn hydrolases)"/>
    <property type="match status" value="1"/>
</dbReference>
<evidence type="ECO:0000256" key="9">
    <source>
        <dbReference type="PIRSR" id="PIRSR000485-1"/>
    </source>
</evidence>
<organism evidence="13 14">
    <name type="scientific">Desulfovibrio litoralis DSM 11393</name>
    <dbReference type="NCBI Taxonomy" id="1121455"/>
    <lineage>
        <taxon>Bacteria</taxon>
        <taxon>Pseudomonadati</taxon>
        <taxon>Thermodesulfobacteriota</taxon>
        <taxon>Desulfovibrionia</taxon>
        <taxon>Desulfovibrionales</taxon>
        <taxon>Desulfovibrionaceae</taxon>
        <taxon>Desulfovibrio</taxon>
    </lineage>
</organism>
<comment type="similarity">
    <text evidence="2 7 8">In the C-terminal section; belongs to the purine/pyrimidine phosphoribosyltransferase family.</text>
</comment>
<dbReference type="STRING" id="1121455.SAMN02745728_01632"/>
<feature type="binding site" evidence="7 11">
    <location>
        <position position="442"/>
    </location>
    <ligand>
        <name>[4Fe-4S] cluster</name>
        <dbReference type="ChEBI" id="CHEBI:49883"/>
    </ligand>
</feature>
<feature type="binding site" evidence="7 10">
    <location>
        <position position="293"/>
    </location>
    <ligand>
        <name>Mg(2+)</name>
        <dbReference type="ChEBI" id="CHEBI:18420"/>
    </ligand>
</feature>
<evidence type="ECO:0000256" key="5">
    <source>
        <dbReference type="ARBA" id="ARBA00022755"/>
    </source>
</evidence>
<dbReference type="Gene3D" id="3.60.20.10">
    <property type="entry name" value="Glutamine Phosphoribosylpyrophosphate, subunit 1, domain 1"/>
    <property type="match status" value="1"/>
</dbReference>
<keyword evidence="6 7" id="KW-0315">Glutamine amidotransferase</keyword>
<comment type="cofactor">
    <cofactor evidence="7 11">
        <name>[4Fe-4S] cluster</name>
        <dbReference type="ChEBI" id="CHEBI:49883"/>
    </cofactor>
    <text evidence="7 11">Binds 1 [4Fe-4S] cluster per subunit.</text>
</comment>
<dbReference type="CDD" id="cd06223">
    <property type="entry name" value="PRTases_typeI"/>
    <property type="match status" value="1"/>
</dbReference>
<feature type="binding site" evidence="7 11">
    <location>
        <position position="445"/>
    </location>
    <ligand>
        <name>[4Fe-4S] cluster</name>
        <dbReference type="ChEBI" id="CHEBI:49883"/>
    </ligand>
</feature>
<feature type="binding site" evidence="7 10">
    <location>
        <position position="355"/>
    </location>
    <ligand>
        <name>Mg(2+)</name>
        <dbReference type="ChEBI" id="CHEBI:18420"/>
    </ligand>
</feature>
<dbReference type="InterPro" id="IPR005854">
    <property type="entry name" value="PurF"/>
</dbReference>
<dbReference type="EC" id="2.4.2.14" evidence="7"/>
<evidence type="ECO:0000256" key="8">
    <source>
        <dbReference type="PIRNR" id="PIRNR000485"/>
    </source>
</evidence>
<dbReference type="GO" id="GO:0051539">
    <property type="term" value="F:4 iron, 4 sulfur cluster binding"/>
    <property type="evidence" value="ECO:0007669"/>
    <property type="project" value="UniProtKB-KW"/>
</dbReference>
<keyword evidence="14" id="KW-1185">Reference proteome</keyword>
<proteinExistence type="inferred from homology"/>
<keyword evidence="7 10" id="KW-0479">Metal-binding</keyword>
<protein>
    <recommendedName>
        <fullName evidence="7">Amidophosphoribosyltransferase</fullName>
        <shortName evidence="7">ATase</shortName>
        <ecNumber evidence="7">2.4.2.14</ecNumber>
    </recommendedName>
    <alternativeName>
        <fullName evidence="7">Glutamine phosphoribosylpyrophosphate amidotransferase</fullName>
        <shortName evidence="7">GPATase</shortName>
    </alternativeName>
</protein>
<comment type="function">
    <text evidence="7">Catalyzes the formation of phosphoribosylamine from phosphoribosylpyrophosphate (PRPP) and glutamine.</text>
</comment>
<evidence type="ECO:0000256" key="4">
    <source>
        <dbReference type="ARBA" id="ARBA00022679"/>
    </source>
</evidence>
<dbReference type="NCBIfam" id="TIGR01134">
    <property type="entry name" value="purF"/>
    <property type="match status" value="1"/>
</dbReference>
<keyword evidence="7" id="KW-0004">4Fe-4S</keyword>
<dbReference type="UniPathway" id="UPA00074">
    <property type="reaction ID" value="UER00124"/>
</dbReference>
<feature type="active site" description="Nucleophile" evidence="7 9">
    <location>
        <position position="5"/>
    </location>
</feature>
<keyword evidence="5 7" id="KW-0658">Purine biosynthesis</keyword>
<keyword evidence="4 7" id="KW-0808">Transferase</keyword>
<dbReference type="RefSeq" id="WP_342741879.1">
    <property type="nucleotide sequence ID" value="NZ_FRDI01000007.1"/>
</dbReference>
<evidence type="ECO:0000256" key="1">
    <source>
        <dbReference type="ARBA" id="ARBA00005209"/>
    </source>
</evidence>
<dbReference type="GO" id="GO:0009113">
    <property type="term" value="P:purine nucleobase biosynthetic process"/>
    <property type="evidence" value="ECO:0007669"/>
    <property type="project" value="UniProtKB-UniRule"/>
</dbReference>
<gene>
    <name evidence="7" type="primary">purF</name>
    <name evidence="13" type="ORF">SAMN02745728_01632</name>
</gene>
<dbReference type="InterPro" id="IPR000836">
    <property type="entry name" value="PRTase_dom"/>
</dbReference>
<dbReference type="Gene3D" id="3.40.50.2020">
    <property type="match status" value="1"/>
</dbReference>
<dbReference type="Pfam" id="PF13537">
    <property type="entry name" value="GATase_7"/>
    <property type="match status" value="1"/>
</dbReference>
<dbReference type="PROSITE" id="PS51278">
    <property type="entry name" value="GATASE_TYPE_2"/>
    <property type="match status" value="1"/>
</dbReference>
<dbReference type="PIRSF" id="PIRSF000485">
    <property type="entry name" value="Amd_phspho_trans"/>
    <property type="match status" value="1"/>
</dbReference>
<dbReference type="InterPro" id="IPR029055">
    <property type="entry name" value="Ntn_hydrolases_N"/>
</dbReference>
<dbReference type="GO" id="GO:0000287">
    <property type="term" value="F:magnesium ion binding"/>
    <property type="evidence" value="ECO:0007669"/>
    <property type="project" value="UniProtKB-UniRule"/>
</dbReference>
<evidence type="ECO:0000256" key="7">
    <source>
        <dbReference type="HAMAP-Rule" id="MF_01931"/>
    </source>
</evidence>
<dbReference type="Proteomes" id="UP000186469">
    <property type="component" value="Unassembled WGS sequence"/>
</dbReference>
<keyword evidence="7 11" id="KW-0411">Iron-sulfur</keyword>
<evidence type="ECO:0000313" key="13">
    <source>
        <dbReference type="EMBL" id="SHN66393.1"/>
    </source>
</evidence>
<reference evidence="13 14" key="1">
    <citation type="submission" date="2016-12" db="EMBL/GenBank/DDBJ databases">
        <authorList>
            <person name="Song W.-J."/>
            <person name="Kurnit D.M."/>
        </authorList>
    </citation>
    <scope>NUCLEOTIDE SEQUENCE [LARGE SCALE GENOMIC DNA]</scope>
    <source>
        <strain evidence="13 14">DSM 11393</strain>
    </source>
</reference>
<dbReference type="PANTHER" id="PTHR11907">
    <property type="entry name" value="AMIDOPHOSPHORIBOSYLTRANSFERASE"/>
    <property type="match status" value="1"/>
</dbReference>
<dbReference type="HAMAP" id="MF_01931">
    <property type="entry name" value="PurF"/>
    <property type="match status" value="1"/>
</dbReference>
<feature type="domain" description="Glutamine amidotransferase type-2" evidence="12">
    <location>
        <begin position="5"/>
        <end position="225"/>
    </location>
</feature>
<feature type="binding site" evidence="7 11">
    <location>
        <position position="246"/>
    </location>
    <ligand>
        <name>[4Fe-4S] cluster</name>
        <dbReference type="ChEBI" id="CHEBI:49883"/>
    </ligand>
</feature>
<dbReference type="GO" id="GO:0004044">
    <property type="term" value="F:amidophosphoribosyltransferase activity"/>
    <property type="evidence" value="ECO:0007669"/>
    <property type="project" value="UniProtKB-UniRule"/>
</dbReference>
<keyword evidence="7 11" id="KW-0408">Iron</keyword>
<dbReference type="SUPFAM" id="SSF53271">
    <property type="entry name" value="PRTase-like"/>
    <property type="match status" value="1"/>
</dbReference>
<accession>A0A1M7T6N4</accession>
<feature type="binding site" evidence="7 11">
    <location>
        <position position="392"/>
    </location>
    <ligand>
        <name>[4Fe-4S] cluster</name>
        <dbReference type="ChEBI" id="CHEBI:49883"/>
    </ligand>
</feature>
<dbReference type="AlphaFoldDB" id="A0A1M7T6N4"/>
<keyword evidence="7 10" id="KW-0460">Magnesium</keyword>
<dbReference type="InterPro" id="IPR017932">
    <property type="entry name" value="GATase_2_dom"/>
</dbReference>
<dbReference type="InterPro" id="IPR029057">
    <property type="entry name" value="PRTase-like"/>
</dbReference>
<keyword evidence="3 7" id="KW-0328">Glycosyltransferase</keyword>
<evidence type="ECO:0000256" key="3">
    <source>
        <dbReference type="ARBA" id="ARBA00022676"/>
    </source>
</evidence>
<comment type="cofactor">
    <cofactor evidence="7 10">
        <name>Mg(2+)</name>
        <dbReference type="ChEBI" id="CHEBI:18420"/>
    </cofactor>
    <text evidence="7 10">Binds 1 Mg(2+) ion per subunit.</text>
</comment>
<comment type="catalytic activity">
    <reaction evidence="7 8">
        <text>5-phospho-beta-D-ribosylamine + L-glutamate + diphosphate = 5-phospho-alpha-D-ribose 1-diphosphate + L-glutamine + H2O</text>
        <dbReference type="Rhea" id="RHEA:14905"/>
        <dbReference type="ChEBI" id="CHEBI:15377"/>
        <dbReference type="ChEBI" id="CHEBI:29985"/>
        <dbReference type="ChEBI" id="CHEBI:33019"/>
        <dbReference type="ChEBI" id="CHEBI:58017"/>
        <dbReference type="ChEBI" id="CHEBI:58359"/>
        <dbReference type="ChEBI" id="CHEBI:58681"/>
        <dbReference type="EC" id="2.4.2.14"/>
    </reaction>
</comment>
<comment type="pathway">
    <text evidence="1 7 8">Purine metabolism; IMP biosynthesis via de novo pathway; N(1)-(5-phospho-D-ribosyl)glycinamide from 5-phospho-alpha-D-ribose 1-diphosphate: step 1/2.</text>
</comment>
<evidence type="ECO:0000313" key="14">
    <source>
        <dbReference type="Proteomes" id="UP000186469"/>
    </source>
</evidence>
<name>A0A1M7T6N4_9BACT</name>
<dbReference type="EMBL" id="FRDI01000007">
    <property type="protein sequence ID" value="SHN66393.1"/>
    <property type="molecule type" value="Genomic_DNA"/>
</dbReference>
<evidence type="ECO:0000259" key="12">
    <source>
        <dbReference type="PROSITE" id="PS51278"/>
    </source>
</evidence>
<evidence type="ECO:0000256" key="6">
    <source>
        <dbReference type="ARBA" id="ARBA00022962"/>
    </source>
</evidence>
<evidence type="ECO:0000256" key="2">
    <source>
        <dbReference type="ARBA" id="ARBA00010138"/>
    </source>
</evidence>